<evidence type="ECO:0000313" key="2">
    <source>
        <dbReference type="Proteomes" id="UP000053328"/>
    </source>
</evidence>
<accession>A0A0D2A0D1</accession>
<sequence>MWTYGNFDTVMATPELCEDFNYEGSSNPPAVDQSAFASSSTSQMPLGDDYNIGGIAWDPASKPDVYDGLLPEMMSPSPITLDSNEDEEVLRDIQQFFDKAWFIFPLLSYESIRSQLNTRPASKANPQFRCLLLTIRLANATVEHRMTSAHSATLLGLIRRIEICRHDYDFAEPPTLDDVVTSTVLFVAYNIMEKHVRAFLFLDEAISLLEEVNPVGEAEFLRKQLIQQVLYNTEAASVAIYAHGRRGRRMKKPVKLIDKLPTSSSTDGSVTQFDRLAFQLLNKLSQIHLANDAEELQTTNTNHLEGDLKTLFDVSLQQHQFCRIQAADVAVTHQWQLSQKAVLGRARGLPVSRPSLQEVEDLGLTAMAWVCSLKEGELRIVGLGKLAGLARAIHTIAGNNCCDYAIAGLVGAVMKEDHDHQFTSELAEVIMPRLSVPLPIEGPLQNDYANNRLRAHQYPADGQIWPLNDGW</sequence>
<evidence type="ECO:0000313" key="1">
    <source>
        <dbReference type="EMBL" id="KIW18442.1"/>
    </source>
</evidence>
<name>A0A0D2A0D1_9EURO</name>
<dbReference type="STRING" id="91928.A0A0D2A0D1"/>
<gene>
    <name evidence="1" type="ORF">PV08_02730</name>
</gene>
<organism evidence="1 2">
    <name type="scientific">Exophiala spinifera</name>
    <dbReference type="NCBI Taxonomy" id="91928"/>
    <lineage>
        <taxon>Eukaryota</taxon>
        <taxon>Fungi</taxon>
        <taxon>Dikarya</taxon>
        <taxon>Ascomycota</taxon>
        <taxon>Pezizomycotina</taxon>
        <taxon>Eurotiomycetes</taxon>
        <taxon>Chaetothyriomycetidae</taxon>
        <taxon>Chaetothyriales</taxon>
        <taxon>Herpotrichiellaceae</taxon>
        <taxon>Exophiala</taxon>
    </lineage>
</organism>
<dbReference type="AlphaFoldDB" id="A0A0D2A0D1"/>
<reference evidence="1 2" key="1">
    <citation type="submission" date="2015-01" db="EMBL/GenBank/DDBJ databases">
        <title>The Genome Sequence of Exophiala spinifera CBS89968.</title>
        <authorList>
            <consortium name="The Broad Institute Genomics Platform"/>
            <person name="Cuomo C."/>
            <person name="de Hoog S."/>
            <person name="Gorbushina A."/>
            <person name="Stielow B."/>
            <person name="Teixiera M."/>
            <person name="Abouelleil A."/>
            <person name="Chapman S.B."/>
            <person name="Priest M."/>
            <person name="Young S.K."/>
            <person name="Wortman J."/>
            <person name="Nusbaum C."/>
            <person name="Birren B."/>
        </authorList>
    </citation>
    <scope>NUCLEOTIDE SEQUENCE [LARGE SCALE GENOMIC DNA]</scope>
    <source>
        <strain evidence="1 2">CBS 89968</strain>
    </source>
</reference>
<dbReference type="CDD" id="cd12148">
    <property type="entry name" value="fungal_TF_MHR"/>
    <property type="match status" value="1"/>
</dbReference>
<protein>
    <recommendedName>
        <fullName evidence="3">Transcription factor domain-containing protein</fullName>
    </recommendedName>
</protein>
<proteinExistence type="predicted"/>
<dbReference type="HOGENOM" id="CLU_045845_0_0_1"/>
<dbReference type="RefSeq" id="XP_016238658.1">
    <property type="nucleotide sequence ID" value="XM_016377088.1"/>
</dbReference>
<dbReference type="VEuPathDB" id="FungiDB:PV08_02730"/>
<keyword evidence="2" id="KW-1185">Reference proteome</keyword>
<dbReference type="GeneID" id="27329813"/>
<dbReference type="Proteomes" id="UP000053328">
    <property type="component" value="Unassembled WGS sequence"/>
</dbReference>
<dbReference type="OrthoDB" id="4132249at2759"/>
<dbReference type="EMBL" id="KN847493">
    <property type="protein sequence ID" value="KIW18442.1"/>
    <property type="molecule type" value="Genomic_DNA"/>
</dbReference>
<evidence type="ECO:0008006" key="3">
    <source>
        <dbReference type="Google" id="ProtNLM"/>
    </source>
</evidence>